<dbReference type="GO" id="GO:0000124">
    <property type="term" value="C:SAGA complex"/>
    <property type="evidence" value="ECO:0007669"/>
    <property type="project" value="EnsemblFungi"/>
</dbReference>
<dbReference type="GO" id="GO:2000104">
    <property type="term" value="P:negative regulation of DNA-templated DNA replication"/>
    <property type="evidence" value="ECO:0007669"/>
    <property type="project" value="EnsemblFungi"/>
</dbReference>
<keyword evidence="8" id="KW-0238">DNA-binding</keyword>
<dbReference type="GO" id="GO:0006363">
    <property type="term" value="P:termination of RNA polymerase I transcription"/>
    <property type="evidence" value="ECO:0007669"/>
    <property type="project" value="EnsemblFungi"/>
</dbReference>
<feature type="domain" description="Chromo" evidence="13">
    <location>
        <begin position="159"/>
        <end position="236"/>
    </location>
</feature>
<dbReference type="CDD" id="cd18664">
    <property type="entry name" value="CD2_tandem_ScCHD1_like"/>
    <property type="match status" value="1"/>
</dbReference>
<feature type="region of interest" description="Disordered" evidence="12">
    <location>
        <begin position="944"/>
        <end position="990"/>
    </location>
</feature>
<dbReference type="Pfam" id="PF13907">
    <property type="entry name" value="CHD1-like_C"/>
    <property type="match status" value="1"/>
</dbReference>
<evidence type="ECO:0000256" key="12">
    <source>
        <dbReference type="SAM" id="MobiDB-lite"/>
    </source>
</evidence>
<comment type="similarity">
    <text evidence="2">Belongs to the SNF2/RAD54 helicase family.</text>
</comment>
<dbReference type="Pfam" id="PF00271">
    <property type="entry name" value="Helicase_C"/>
    <property type="match status" value="1"/>
</dbReference>
<feature type="compositionally biased region" description="Acidic residues" evidence="12">
    <location>
        <begin position="1297"/>
        <end position="1307"/>
    </location>
</feature>
<dbReference type="SMART" id="SM00490">
    <property type="entry name" value="HELICc"/>
    <property type="match status" value="1"/>
</dbReference>
<keyword evidence="5" id="KW-0378">Hydrolase</keyword>
<dbReference type="GO" id="GO:0000724">
    <property type="term" value="P:double-strand break repair via homologous recombination"/>
    <property type="evidence" value="ECO:0007669"/>
    <property type="project" value="EnsemblFungi"/>
</dbReference>
<evidence type="ECO:0000256" key="8">
    <source>
        <dbReference type="ARBA" id="ARBA00023125"/>
    </source>
</evidence>
<dbReference type="GO" id="GO:0046695">
    <property type="term" value="C:SLIK (SAGA-like) complex"/>
    <property type="evidence" value="ECO:0007669"/>
    <property type="project" value="EnsemblFungi"/>
</dbReference>
<keyword evidence="10" id="KW-0539">Nucleus</keyword>
<dbReference type="SMART" id="SM00298">
    <property type="entry name" value="CHROMO"/>
    <property type="match status" value="2"/>
</dbReference>
<dbReference type="InterPro" id="IPR014001">
    <property type="entry name" value="Helicase_ATP-bd"/>
</dbReference>
<dbReference type="InterPro" id="IPR038718">
    <property type="entry name" value="SNF2-like_sf"/>
</dbReference>
<dbReference type="FunFam" id="3.40.50.10810:FF:000007">
    <property type="entry name" value="Chromodomain-helicase-DNA-binding protein 2 isoform 1"/>
    <property type="match status" value="1"/>
</dbReference>
<proteinExistence type="inferred from homology"/>
<evidence type="ECO:0000256" key="10">
    <source>
        <dbReference type="ARBA" id="ARBA00023242"/>
    </source>
</evidence>
<feature type="region of interest" description="Disordered" evidence="12">
    <location>
        <begin position="29"/>
        <end position="165"/>
    </location>
</feature>
<dbReference type="GO" id="GO:0000976">
    <property type="term" value="F:transcription cis-regulatory region binding"/>
    <property type="evidence" value="ECO:0007669"/>
    <property type="project" value="EnsemblFungi"/>
</dbReference>
<evidence type="ECO:0000259" key="15">
    <source>
        <dbReference type="PROSITE" id="PS51194"/>
    </source>
</evidence>
<dbReference type="SUPFAM" id="SSF52540">
    <property type="entry name" value="P-loop containing nucleoside triphosphate hydrolases"/>
    <property type="match status" value="2"/>
</dbReference>
<dbReference type="SMART" id="SM01176">
    <property type="entry name" value="DUF4208"/>
    <property type="match status" value="1"/>
</dbReference>
<reference evidence="17" key="1">
    <citation type="submission" date="2016-02" db="EMBL/GenBank/DDBJ databases">
        <title>Comparative genomics of biotechnologically important yeasts.</title>
        <authorList>
            <consortium name="DOE Joint Genome Institute"/>
            <person name="Riley R."/>
            <person name="Haridas S."/>
            <person name="Wolfe K.H."/>
            <person name="Lopes M.R."/>
            <person name="Hittinger C.T."/>
            <person name="Goker M."/>
            <person name="Salamov A."/>
            <person name="Wisecaver J."/>
            <person name="Long T.M."/>
            <person name="Aerts A.L."/>
            <person name="Barry K."/>
            <person name="Choi C."/>
            <person name="Clum A."/>
            <person name="Coughlan A.Y."/>
            <person name="Deshpande S."/>
            <person name="Douglass A.P."/>
            <person name="Hanson S.J."/>
            <person name="Klenk H.-P."/>
            <person name="Labutti K."/>
            <person name="Lapidus A."/>
            <person name="Lindquist E."/>
            <person name="Lipzen A."/>
            <person name="Meier-Kolthoff J.P."/>
            <person name="Ohm R.A."/>
            <person name="Otillar R.P."/>
            <person name="Pangilinan J."/>
            <person name="Peng Y."/>
            <person name="Rokas A."/>
            <person name="Rosa C.A."/>
            <person name="Scheuner C."/>
            <person name="Sibirny A.A."/>
            <person name="Slot J.C."/>
            <person name="Stielow J.B."/>
            <person name="Sun H."/>
            <person name="Kurtzman C.P."/>
            <person name="Blackwell M."/>
            <person name="Jeffries T.W."/>
            <person name="Grigoriev I.V."/>
        </authorList>
    </citation>
    <scope>NUCLEOTIDE SEQUENCE [LARGE SCALE GENOMIC DNA]</scope>
    <source>
        <strain evidence="17">NRRL Y-17796</strain>
    </source>
</reference>
<dbReference type="CDD" id="cd18793">
    <property type="entry name" value="SF2_C_SNF"/>
    <property type="match status" value="1"/>
</dbReference>
<comment type="subcellular location">
    <subcellularLocation>
        <location evidence="1">Nucleus</location>
    </subcellularLocation>
</comment>
<dbReference type="InterPro" id="IPR025260">
    <property type="entry name" value="CHD1-like_C"/>
</dbReference>
<dbReference type="PANTHER" id="PTHR45623:SF14">
    <property type="entry name" value="CHROMODOMAIN-HELICASE-DNA-BINDING PROTEIN 1"/>
    <property type="match status" value="1"/>
</dbReference>
<keyword evidence="17" id="KW-1185">Reference proteome</keyword>
<evidence type="ECO:0000256" key="11">
    <source>
        <dbReference type="SAM" id="Coils"/>
    </source>
</evidence>
<dbReference type="OrthoDB" id="5857104at2759"/>
<dbReference type="InterPro" id="IPR027417">
    <property type="entry name" value="P-loop_NTPase"/>
</dbReference>
<dbReference type="GO" id="GO:0035861">
    <property type="term" value="C:site of double-strand break"/>
    <property type="evidence" value="ECO:0007669"/>
    <property type="project" value="EnsemblFungi"/>
</dbReference>
<evidence type="ECO:0000256" key="7">
    <source>
        <dbReference type="ARBA" id="ARBA00023015"/>
    </source>
</evidence>
<evidence type="ECO:0000256" key="1">
    <source>
        <dbReference type="ARBA" id="ARBA00004123"/>
    </source>
</evidence>
<feature type="domain" description="Helicase ATP-binding" evidence="14">
    <location>
        <begin position="366"/>
        <end position="537"/>
    </location>
</feature>
<keyword evidence="6" id="KW-0067">ATP-binding</keyword>
<dbReference type="Gene3D" id="2.40.50.40">
    <property type="match status" value="2"/>
</dbReference>
<dbReference type="GO" id="GO:1902275">
    <property type="term" value="P:regulation of chromatin organization"/>
    <property type="evidence" value="ECO:0007669"/>
    <property type="project" value="EnsemblFungi"/>
</dbReference>
<dbReference type="PANTHER" id="PTHR45623">
    <property type="entry name" value="CHROMODOMAIN-HELICASE-DNA-BINDING PROTEIN 3-RELATED-RELATED"/>
    <property type="match status" value="1"/>
</dbReference>
<dbReference type="InterPro" id="IPR049730">
    <property type="entry name" value="SNF2/RAD54-like_C"/>
</dbReference>
<dbReference type="InterPro" id="IPR041150">
    <property type="entry name" value="Cdh1_DBD"/>
</dbReference>
<dbReference type="Pfam" id="PF23588">
    <property type="entry name" value="HTH_CHD1_Hrp3"/>
    <property type="match status" value="1"/>
</dbReference>
<dbReference type="Proteomes" id="UP000095023">
    <property type="component" value="Unassembled WGS sequence"/>
</dbReference>
<dbReference type="GO" id="GO:0006368">
    <property type="term" value="P:transcription elongation by RNA polymerase II"/>
    <property type="evidence" value="ECO:0007669"/>
    <property type="project" value="EnsemblFungi"/>
</dbReference>
<dbReference type="Pfam" id="PF00385">
    <property type="entry name" value="Chromo"/>
    <property type="match status" value="2"/>
</dbReference>
<dbReference type="InterPro" id="IPR023779">
    <property type="entry name" value="Chromodomain_CS"/>
</dbReference>
<evidence type="ECO:0000256" key="5">
    <source>
        <dbReference type="ARBA" id="ARBA00022801"/>
    </source>
</evidence>
<dbReference type="PROSITE" id="PS00598">
    <property type="entry name" value="CHROMO_1"/>
    <property type="match status" value="1"/>
</dbReference>
<evidence type="ECO:0000256" key="9">
    <source>
        <dbReference type="ARBA" id="ARBA00023163"/>
    </source>
</evidence>
<dbReference type="EMBL" id="KV453841">
    <property type="protein sequence ID" value="ODV91656.1"/>
    <property type="molecule type" value="Genomic_DNA"/>
</dbReference>
<dbReference type="GO" id="GO:0006369">
    <property type="term" value="P:termination of RNA polymerase II transcription"/>
    <property type="evidence" value="ECO:0007669"/>
    <property type="project" value="EnsemblFungi"/>
</dbReference>
<protein>
    <submittedName>
        <fullName evidence="16">Uncharacterized protein</fullName>
    </submittedName>
</protein>
<evidence type="ECO:0000259" key="14">
    <source>
        <dbReference type="PROSITE" id="PS51192"/>
    </source>
</evidence>
<keyword evidence="11" id="KW-0175">Coiled coil</keyword>
<dbReference type="SMART" id="SM00487">
    <property type="entry name" value="DEXDc"/>
    <property type="match status" value="1"/>
</dbReference>
<keyword evidence="4" id="KW-0547">Nucleotide-binding</keyword>
<dbReference type="Gene3D" id="3.40.50.300">
    <property type="entry name" value="P-loop containing nucleotide triphosphate hydrolases"/>
    <property type="match status" value="1"/>
</dbReference>
<evidence type="ECO:0000256" key="2">
    <source>
        <dbReference type="ARBA" id="ARBA00007025"/>
    </source>
</evidence>
<dbReference type="Gene3D" id="3.40.50.10810">
    <property type="entry name" value="Tandem AAA-ATPase domain"/>
    <property type="match status" value="1"/>
</dbReference>
<keyword evidence="7" id="KW-0805">Transcription regulation</keyword>
<dbReference type="InterPro" id="IPR016197">
    <property type="entry name" value="Chromo-like_dom_sf"/>
</dbReference>
<evidence type="ECO:0000256" key="6">
    <source>
        <dbReference type="ARBA" id="ARBA00022840"/>
    </source>
</evidence>
<feature type="coiled-coil region" evidence="11">
    <location>
        <begin position="1039"/>
        <end position="1067"/>
    </location>
</feature>
<dbReference type="GO" id="GO:0140002">
    <property type="term" value="F:histone H3K4me3 reader activity"/>
    <property type="evidence" value="ECO:0007669"/>
    <property type="project" value="EnsemblFungi"/>
</dbReference>
<dbReference type="GO" id="GO:0016887">
    <property type="term" value="F:ATP hydrolysis activity"/>
    <property type="evidence" value="ECO:0007669"/>
    <property type="project" value="TreeGrafter"/>
</dbReference>
<keyword evidence="9" id="KW-0804">Transcription</keyword>
<dbReference type="InterPro" id="IPR000953">
    <property type="entry name" value="Chromo/chromo_shadow_dom"/>
</dbReference>
<dbReference type="PROSITE" id="PS50013">
    <property type="entry name" value="CHROMO_2"/>
    <property type="match status" value="2"/>
</dbReference>
<dbReference type="Pfam" id="PF18196">
    <property type="entry name" value="Cdh1_DBD_1"/>
    <property type="match status" value="1"/>
</dbReference>
<dbReference type="GO" id="GO:0001178">
    <property type="term" value="P:regulation of transcriptional start site selection at RNA polymerase II promoter"/>
    <property type="evidence" value="ECO:0007669"/>
    <property type="project" value="EnsemblFungi"/>
</dbReference>
<dbReference type="GO" id="GO:0042393">
    <property type="term" value="F:histone binding"/>
    <property type="evidence" value="ECO:0007669"/>
    <property type="project" value="TreeGrafter"/>
</dbReference>
<evidence type="ECO:0000313" key="17">
    <source>
        <dbReference type="Proteomes" id="UP000095023"/>
    </source>
</evidence>
<organism evidence="16 17">
    <name type="scientific">Tortispora caseinolytica NRRL Y-17796</name>
    <dbReference type="NCBI Taxonomy" id="767744"/>
    <lineage>
        <taxon>Eukaryota</taxon>
        <taxon>Fungi</taxon>
        <taxon>Dikarya</taxon>
        <taxon>Ascomycota</taxon>
        <taxon>Saccharomycotina</taxon>
        <taxon>Trigonopsidomycetes</taxon>
        <taxon>Trigonopsidales</taxon>
        <taxon>Trigonopsidaceae</taxon>
        <taxon>Tortispora</taxon>
    </lineage>
</organism>
<dbReference type="GO" id="GO:0140750">
    <property type="term" value="F:nucleosome array spacer activity"/>
    <property type="evidence" value="ECO:0007669"/>
    <property type="project" value="EnsemblFungi"/>
</dbReference>
<dbReference type="InterPro" id="IPR001650">
    <property type="entry name" value="Helicase_C-like"/>
</dbReference>
<dbReference type="GO" id="GO:0005524">
    <property type="term" value="F:ATP binding"/>
    <property type="evidence" value="ECO:0007669"/>
    <property type="project" value="UniProtKB-KW"/>
</dbReference>
<feature type="compositionally biased region" description="Acidic residues" evidence="12">
    <location>
        <begin position="958"/>
        <end position="970"/>
    </location>
</feature>
<dbReference type="GO" id="GO:0031490">
    <property type="term" value="F:chromatin DNA binding"/>
    <property type="evidence" value="ECO:0007669"/>
    <property type="project" value="EnsemblFungi"/>
</dbReference>
<dbReference type="PROSITE" id="PS51192">
    <property type="entry name" value="HELICASE_ATP_BIND_1"/>
    <property type="match status" value="1"/>
</dbReference>
<feature type="compositionally biased region" description="Acidic residues" evidence="12">
    <location>
        <begin position="109"/>
        <end position="144"/>
    </location>
</feature>
<dbReference type="GO" id="GO:0000729">
    <property type="term" value="P:DNA double-strand break processing"/>
    <property type="evidence" value="ECO:0007669"/>
    <property type="project" value="EnsemblFungi"/>
</dbReference>
<accession>A0A1E4TIT4</accession>
<feature type="domain" description="Helicase C-terminal" evidence="15">
    <location>
        <begin position="674"/>
        <end position="836"/>
    </location>
</feature>
<dbReference type="PROSITE" id="PS51194">
    <property type="entry name" value="HELICASE_CTER"/>
    <property type="match status" value="1"/>
</dbReference>
<dbReference type="SUPFAM" id="SSF54160">
    <property type="entry name" value="Chromo domain-like"/>
    <property type="match status" value="2"/>
</dbReference>
<feature type="domain" description="Chromo" evidence="13">
    <location>
        <begin position="270"/>
        <end position="328"/>
    </location>
</feature>
<evidence type="ECO:0000313" key="16">
    <source>
        <dbReference type="EMBL" id="ODV91656.1"/>
    </source>
</evidence>
<dbReference type="FunFam" id="3.40.50.300:FF:000130">
    <property type="entry name" value="Chromodomain-helicase-DNA-binding protein 2 isoform 1"/>
    <property type="match status" value="1"/>
</dbReference>
<keyword evidence="3" id="KW-0677">Repeat</keyword>
<dbReference type="GO" id="GO:0030874">
    <property type="term" value="C:nucleolar chromatin"/>
    <property type="evidence" value="ECO:0007669"/>
    <property type="project" value="EnsemblFungi"/>
</dbReference>
<gene>
    <name evidence="16" type="ORF">CANCADRAFT_22820</name>
</gene>
<feature type="compositionally biased region" description="Basic and acidic residues" evidence="12">
    <location>
        <begin position="156"/>
        <end position="165"/>
    </location>
</feature>
<dbReference type="InterPro" id="IPR000330">
    <property type="entry name" value="SNF2_N"/>
</dbReference>
<evidence type="ECO:0000259" key="13">
    <source>
        <dbReference type="PROSITE" id="PS50013"/>
    </source>
</evidence>
<dbReference type="Gene3D" id="1.10.10.60">
    <property type="entry name" value="Homeodomain-like"/>
    <property type="match status" value="1"/>
</dbReference>
<dbReference type="CDD" id="cd17993">
    <property type="entry name" value="DEXHc_CHD1_2"/>
    <property type="match status" value="1"/>
</dbReference>
<feature type="region of interest" description="Disordered" evidence="12">
    <location>
        <begin position="1227"/>
        <end position="1314"/>
    </location>
</feature>
<dbReference type="GO" id="GO:0000182">
    <property type="term" value="F:rDNA binding"/>
    <property type="evidence" value="ECO:0007669"/>
    <property type="project" value="EnsemblFungi"/>
</dbReference>
<dbReference type="InterPro" id="IPR056302">
    <property type="entry name" value="CHD1-2/Hrp3_HTH"/>
</dbReference>
<dbReference type="InterPro" id="IPR023780">
    <property type="entry name" value="Chromo_domain"/>
</dbReference>
<dbReference type="Gene3D" id="6.10.140.1440">
    <property type="match status" value="1"/>
</dbReference>
<sequence length="1397" mass="159235">MDESTTISNLNTASKIDFELNPELYGLRRSSRAHHSVARLVEETDDSDPAPKRRKTSKYVSESNSDTDDDLPLIKQHKPRQKKSIATPQPAIPAEIRFSTRNQKVMNYNEDDDGDLSLSDEELPDDSLDDDDDDDDDEDDDDDYGYGTKSKSQFNENDRGIDQVLDHRPIGVSTDTASYDTSSLDPYSDLEYYVKWQGASHIHNSWETYDQLKNLRGTKRLDNYIKYQVLYDQEVRRDPMTTREDIEAMDIERDRQRENYEEYKTVDRVVAARRILDGSVSRLQYLIKWCRLYYDACTWEDAPLIAKLSPQEVDAFRSRESSRIAPALSIVYGPQRPPFEKLTEQPTYIKGGELRDFQLTGLNWMAFLWSRNENGILADEMGLGKTVQTVAFLSWLIHARKQNGPFLIVVPLSTMPAWQETFDLWAPDINYIVNLGNSKARQILREHEFFVNANLKKPKFNVLLTTYEYILKDRSELGSIKWQFLAVDEAHRLKNAESALYECLKNFKVANRLLITGTPLQNNIKELSALVEFLMPGRIAIDQEIDFENPDVNQENYIKSIHSSLQPYILRRLKKDVEKSLPSKSEHILRVVMSDMQTEYYKNIISRNYAALNAGATSGLQMSLLNIMIELKKASNHPYLFPHAEERYYSMVGNDRSRESTLKGLIMSSGKMVLLDKLLSRLKKDGHRVLIFSQMVRMLDILGDYLTIRGHTFQRLDGTIPAASRRIAIDHFNSPDSNDFVFLLSTRAGGLGINLMTADTVIIFDSDWNPQADLQAMARAHRIGQKNHVHVYRFVSKDTIEEEVLERARRKMILEYAIISLGMIDNGGNSSKNEPTAKELSVILKAGAGNMFRATDNQKKLEEMNIDDVLEHAEDHVTTPDVGQSHLGGEEFLKQFEVTDYKADDVEWDDIIPADELNRIKEEEKKRQEELFLQQQIEMYSRRRTAAVKSATSTPMGDDGDDDDDDDEGAGTDGPRRKRGRKPKVDAEDPNIVTEKELRMIYRAVLKFGNLDSDWEYYFSEGILPTRKKELVKEVFFEMRKAAEEAVKAEEARRAAVTEEIAKLKAEGNIEASTRLRRQERKGVFIEFRGVKGLNAELIVERPKDMAIIRELIPLEQANADFTLNYSVKPAHGWSCDWGIKQDSSLLVGVRKYGFGSWSAIRDDPFLGMSDIFFLDEYKGDKRSKDKAATAVNERSAAKIPGPHHLARRVEYLLHVIKDAKYGTSKAVVNGSRETPSANPAPKKKRKPVASNPKGTTEAGKAKSNSKNGAGPQPTENKATESPKGTPAPGPNKAAEDDYSEYESMDEGECKTTMHPVRKSLRRLRKGGDGLDKKEWVAILKKELTTVGEYIDNIVKGYSGDKEKRNRHLWVFVSYFWPAKVSSSKIRTMYERLKSSA</sequence>
<dbReference type="Pfam" id="PF00176">
    <property type="entry name" value="SNF2-rel_dom"/>
    <property type="match status" value="1"/>
</dbReference>
<dbReference type="GO" id="GO:0034728">
    <property type="term" value="P:nucleosome organization"/>
    <property type="evidence" value="ECO:0007669"/>
    <property type="project" value="EnsemblFungi"/>
</dbReference>
<evidence type="ECO:0000256" key="3">
    <source>
        <dbReference type="ARBA" id="ARBA00022737"/>
    </source>
</evidence>
<dbReference type="GO" id="GO:0007062">
    <property type="term" value="P:sister chromatid cohesion"/>
    <property type="evidence" value="ECO:0007669"/>
    <property type="project" value="EnsemblFungi"/>
</dbReference>
<name>A0A1E4TIT4_9ASCO</name>
<evidence type="ECO:0000256" key="4">
    <source>
        <dbReference type="ARBA" id="ARBA00022741"/>
    </source>
</evidence>